<accession>A0A2P2J6K2</accession>
<dbReference type="EMBL" id="GGEC01008618">
    <property type="protein sequence ID" value="MBW89101.1"/>
    <property type="molecule type" value="Transcribed_RNA"/>
</dbReference>
<proteinExistence type="predicted"/>
<keyword evidence="1" id="KW-1133">Transmembrane helix</keyword>
<reference evidence="2" key="1">
    <citation type="submission" date="2018-02" db="EMBL/GenBank/DDBJ databases">
        <title>Rhizophora mucronata_Transcriptome.</title>
        <authorList>
            <person name="Meera S.P."/>
            <person name="Sreeshan A."/>
            <person name="Augustine A."/>
        </authorList>
    </citation>
    <scope>NUCLEOTIDE SEQUENCE</scope>
    <source>
        <tissue evidence="2">Leaf</tissue>
    </source>
</reference>
<protein>
    <submittedName>
        <fullName evidence="2">Uncharacterized protein</fullName>
    </submittedName>
</protein>
<sequence length="50" mass="5909">MAFSTSTLQKFQRKTSLLGMFNYILKLCQIKLSYILFPYVVNVWGIIYIN</sequence>
<keyword evidence="1" id="KW-0472">Membrane</keyword>
<evidence type="ECO:0000313" key="2">
    <source>
        <dbReference type="EMBL" id="MBW89101.1"/>
    </source>
</evidence>
<dbReference type="AlphaFoldDB" id="A0A2P2J6K2"/>
<name>A0A2P2J6K2_RHIMU</name>
<feature type="transmembrane region" description="Helical" evidence="1">
    <location>
        <begin position="32"/>
        <end position="49"/>
    </location>
</feature>
<keyword evidence="1" id="KW-0812">Transmembrane</keyword>
<evidence type="ECO:0000256" key="1">
    <source>
        <dbReference type="SAM" id="Phobius"/>
    </source>
</evidence>
<organism evidence="2">
    <name type="scientific">Rhizophora mucronata</name>
    <name type="common">Asiatic mangrove</name>
    <dbReference type="NCBI Taxonomy" id="61149"/>
    <lineage>
        <taxon>Eukaryota</taxon>
        <taxon>Viridiplantae</taxon>
        <taxon>Streptophyta</taxon>
        <taxon>Embryophyta</taxon>
        <taxon>Tracheophyta</taxon>
        <taxon>Spermatophyta</taxon>
        <taxon>Magnoliopsida</taxon>
        <taxon>eudicotyledons</taxon>
        <taxon>Gunneridae</taxon>
        <taxon>Pentapetalae</taxon>
        <taxon>rosids</taxon>
        <taxon>fabids</taxon>
        <taxon>Malpighiales</taxon>
        <taxon>Rhizophoraceae</taxon>
        <taxon>Rhizophora</taxon>
    </lineage>
</organism>